<dbReference type="NCBIfam" id="TIGR00755">
    <property type="entry name" value="ksgA"/>
    <property type="match status" value="1"/>
</dbReference>
<dbReference type="InterPro" id="IPR029063">
    <property type="entry name" value="SAM-dependent_MTases_sf"/>
</dbReference>
<organism evidence="11 12">
    <name type="scientific">Nguyenibacter vanlangensis</name>
    <dbReference type="NCBI Taxonomy" id="1216886"/>
    <lineage>
        <taxon>Bacteria</taxon>
        <taxon>Pseudomonadati</taxon>
        <taxon>Pseudomonadota</taxon>
        <taxon>Alphaproteobacteria</taxon>
        <taxon>Acetobacterales</taxon>
        <taxon>Acetobacteraceae</taxon>
        <taxon>Nguyenibacter</taxon>
    </lineage>
</organism>
<dbReference type="InterPro" id="IPR020598">
    <property type="entry name" value="rRNA_Ade_methylase_Trfase_N"/>
</dbReference>
<dbReference type="Proteomes" id="UP001449795">
    <property type="component" value="Chromosome"/>
</dbReference>
<evidence type="ECO:0000256" key="4">
    <source>
        <dbReference type="ARBA" id="ARBA00022679"/>
    </source>
</evidence>
<keyword evidence="5 7" id="KW-0949">S-adenosyl-L-methionine</keyword>
<feature type="binding site" evidence="7 8">
    <location>
        <position position="94"/>
    </location>
    <ligand>
        <name>S-adenosyl-L-methionine</name>
        <dbReference type="ChEBI" id="CHEBI:59789"/>
    </ligand>
</feature>
<keyword evidence="3 7" id="KW-0489">Methyltransferase</keyword>
<dbReference type="RefSeq" id="WP_342628295.1">
    <property type="nucleotide sequence ID" value="NZ_CP152276.1"/>
</dbReference>
<keyword evidence="6 7" id="KW-0694">RNA-binding</keyword>
<dbReference type="SUPFAM" id="SSF53335">
    <property type="entry name" value="S-adenosyl-L-methionine-dependent methyltransferases"/>
    <property type="match status" value="1"/>
</dbReference>
<evidence type="ECO:0000256" key="8">
    <source>
        <dbReference type="PROSITE-ProRule" id="PRU01026"/>
    </source>
</evidence>
<evidence type="ECO:0000256" key="3">
    <source>
        <dbReference type="ARBA" id="ARBA00022603"/>
    </source>
</evidence>
<feature type="binding site" evidence="7 8">
    <location>
        <position position="72"/>
    </location>
    <ligand>
        <name>S-adenosyl-L-methionine</name>
        <dbReference type="ChEBI" id="CHEBI:59789"/>
    </ligand>
</feature>
<dbReference type="InterPro" id="IPR011530">
    <property type="entry name" value="rRNA_adenine_dimethylase"/>
</dbReference>
<evidence type="ECO:0000256" key="7">
    <source>
        <dbReference type="HAMAP-Rule" id="MF_00607"/>
    </source>
</evidence>
<dbReference type="InterPro" id="IPR023165">
    <property type="entry name" value="rRNA_Ade_diMease-like_C"/>
</dbReference>
<keyword evidence="12" id="KW-1185">Reference proteome</keyword>
<proteinExistence type="inferred from homology"/>
<evidence type="ECO:0000256" key="1">
    <source>
        <dbReference type="ARBA" id="ARBA00022490"/>
    </source>
</evidence>
<evidence type="ECO:0000313" key="11">
    <source>
        <dbReference type="EMBL" id="XAE42631.1"/>
    </source>
</evidence>
<dbReference type="Gene3D" id="1.10.8.100">
    <property type="entry name" value="Ribosomal RNA adenine dimethylase-like, domain 2"/>
    <property type="match status" value="1"/>
</dbReference>
<dbReference type="EC" id="2.1.1.182" evidence="7"/>
<feature type="binding site" evidence="7 8">
    <location>
        <position position="120"/>
    </location>
    <ligand>
        <name>S-adenosyl-L-methionine</name>
        <dbReference type="ChEBI" id="CHEBI:59789"/>
    </ligand>
</feature>
<evidence type="ECO:0000256" key="2">
    <source>
        <dbReference type="ARBA" id="ARBA00022552"/>
    </source>
</evidence>
<dbReference type="InterPro" id="IPR020596">
    <property type="entry name" value="rRNA_Ade_Mease_Trfase_CS"/>
</dbReference>
<evidence type="ECO:0000256" key="6">
    <source>
        <dbReference type="ARBA" id="ARBA00022884"/>
    </source>
</evidence>
<gene>
    <name evidence="7 11" type="primary">rsmA</name>
    <name evidence="7" type="synonym">ksgA</name>
    <name evidence="11" type="ORF">AAC691_20670</name>
</gene>
<feature type="binding site" evidence="7 8">
    <location>
        <position position="47"/>
    </location>
    <ligand>
        <name>S-adenosyl-L-methionine</name>
        <dbReference type="ChEBI" id="CHEBI:59789"/>
    </ligand>
</feature>
<name>A0ABZ3D4Y9_9PROT</name>
<comment type="catalytic activity">
    <reaction evidence="7">
        <text>adenosine(1518)/adenosine(1519) in 16S rRNA + 4 S-adenosyl-L-methionine = N(6)-dimethyladenosine(1518)/N(6)-dimethyladenosine(1519) in 16S rRNA + 4 S-adenosyl-L-homocysteine + 4 H(+)</text>
        <dbReference type="Rhea" id="RHEA:19609"/>
        <dbReference type="Rhea" id="RHEA-COMP:10232"/>
        <dbReference type="Rhea" id="RHEA-COMP:10233"/>
        <dbReference type="ChEBI" id="CHEBI:15378"/>
        <dbReference type="ChEBI" id="CHEBI:57856"/>
        <dbReference type="ChEBI" id="CHEBI:59789"/>
        <dbReference type="ChEBI" id="CHEBI:74411"/>
        <dbReference type="ChEBI" id="CHEBI:74493"/>
        <dbReference type="EC" id="2.1.1.182"/>
    </reaction>
</comment>
<keyword evidence="1 7" id="KW-0963">Cytoplasm</keyword>
<dbReference type="PANTHER" id="PTHR11727:SF7">
    <property type="entry name" value="DIMETHYLADENOSINE TRANSFERASE-RELATED"/>
    <property type="match status" value="1"/>
</dbReference>
<evidence type="ECO:0000259" key="10">
    <source>
        <dbReference type="SMART" id="SM00650"/>
    </source>
</evidence>
<feature type="region of interest" description="Disordered" evidence="9">
    <location>
        <begin position="1"/>
        <end position="21"/>
    </location>
</feature>
<sequence length="295" mass="31416">MSAERTPGARPDGAGQELEQGSGLEPLRAVIARHGLDARKALGQHFLLDPGIVARIAGLAGDLAGRHVVEVGPGPGGLTRALLDSAAETVTAVEIDPRAVAVIAELAARYPDRLRLVEADATRRDLSELCPAPRQVVANLPYNVGTPLLVGWLRQAAVWERLTLMFQMEVAERICAAPDTPHYGRLAVLAQWTCRCALVMRIPPGAFSPPPKVYSAVVSLIPHAVQPAPALFRAMEQVTAAAFGQRRKMLRGSLRPIGGEALLAAAGIDGARRAETLEIAEFDRLARCHVARGDA</sequence>
<comment type="similarity">
    <text evidence="7">Belongs to the class I-like SAM-binding methyltransferase superfamily. rRNA adenine N(6)-methyltransferase family. RsmA subfamily.</text>
</comment>
<dbReference type="Gene3D" id="3.40.50.150">
    <property type="entry name" value="Vaccinia Virus protein VP39"/>
    <property type="match status" value="1"/>
</dbReference>
<dbReference type="PROSITE" id="PS51689">
    <property type="entry name" value="SAM_RNA_A_N6_MT"/>
    <property type="match status" value="1"/>
</dbReference>
<feature type="domain" description="Ribosomal RNA adenine methylase transferase N-terminal" evidence="10">
    <location>
        <begin position="52"/>
        <end position="224"/>
    </location>
</feature>
<dbReference type="CDD" id="cd02440">
    <property type="entry name" value="AdoMet_MTases"/>
    <property type="match status" value="1"/>
</dbReference>
<evidence type="ECO:0000256" key="9">
    <source>
        <dbReference type="SAM" id="MobiDB-lite"/>
    </source>
</evidence>
<comment type="subcellular location">
    <subcellularLocation>
        <location evidence="7">Cytoplasm</location>
    </subcellularLocation>
</comment>
<accession>A0ABZ3D4Y9</accession>
<feature type="binding site" evidence="7 8">
    <location>
        <position position="45"/>
    </location>
    <ligand>
        <name>S-adenosyl-L-methionine</name>
        <dbReference type="ChEBI" id="CHEBI:59789"/>
    </ligand>
</feature>
<evidence type="ECO:0000256" key="5">
    <source>
        <dbReference type="ARBA" id="ARBA00022691"/>
    </source>
</evidence>
<dbReference type="PANTHER" id="PTHR11727">
    <property type="entry name" value="DIMETHYLADENOSINE TRANSFERASE"/>
    <property type="match status" value="1"/>
</dbReference>
<dbReference type="HAMAP" id="MF_00607">
    <property type="entry name" value="16SrRNA_methyltr_A"/>
    <property type="match status" value="1"/>
</dbReference>
<dbReference type="PROSITE" id="PS01131">
    <property type="entry name" value="RRNA_A_DIMETH"/>
    <property type="match status" value="1"/>
</dbReference>
<protein>
    <recommendedName>
        <fullName evidence="7">Ribosomal RNA small subunit methyltransferase A</fullName>
        <ecNumber evidence="7">2.1.1.182</ecNumber>
    </recommendedName>
    <alternativeName>
        <fullName evidence="7">16S rRNA (adenine(1518)-N(6)/adenine(1519)-N(6))-dimethyltransferase</fullName>
    </alternativeName>
    <alternativeName>
        <fullName evidence="7">16S rRNA dimethyladenosine transferase</fullName>
    </alternativeName>
    <alternativeName>
        <fullName evidence="7">16S rRNA dimethylase</fullName>
    </alternativeName>
    <alternativeName>
        <fullName evidence="7">S-adenosylmethionine-6-N', N'-adenosyl(rRNA) dimethyltransferase</fullName>
    </alternativeName>
</protein>
<keyword evidence="4 7" id="KW-0808">Transferase</keyword>
<keyword evidence="2 7" id="KW-0698">rRNA processing</keyword>
<dbReference type="SMART" id="SM00650">
    <property type="entry name" value="rADc"/>
    <property type="match status" value="1"/>
</dbReference>
<dbReference type="Pfam" id="PF00398">
    <property type="entry name" value="RrnaAD"/>
    <property type="match status" value="1"/>
</dbReference>
<feature type="binding site" evidence="7 8">
    <location>
        <position position="139"/>
    </location>
    <ligand>
        <name>S-adenosyl-L-methionine</name>
        <dbReference type="ChEBI" id="CHEBI:59789"/>
    </ligand>
</feature>
<dbReference type="InterPro" id="IPR001737">
    <property type="entry name" value="KsgA/Erm"/>
</dbReference>
<dbReference type="GO" id="GO:0052908">
    <property type="term" value="F:16S rRNA (adenine(1518)-N(6)/adenine(1519)-N(6))-dimethyltransferase activity"/>
    <property type="evidence" value="ECO:0007669"/>
    <property type="project" value="UniProtKB-EC"/>
</dbReference>
<reference evidence="11 12" key="1">
    <citation type="submission" date="2024-04" db="EMBL/GenBank/DDBJ databases">
        <title>Complete genome sequence of Nguyenibacter vanlangesis HBCM-1154, a strain capable of nitrogen fixation, IAA production, and phosphorus solubilization isolated from sugarcane soil.</title>
        <authorList>
            <person name="MY HANH P."/>
        </authorList>
    </citation>
    <scope>NUCLEOTIDE SEQUENCE [LARGE SCALE GENOMIC DNA]</scope>
    <source>
        <strain evidence="11 12">HBCM 1154</strain>
    </source>
</reference>
<evidence type="ECO:0000313" key="12">
    <source>
        <dbReference type="Proteomes" id="UP001449795"/>
    </source>
</evidence>
<comment type="function">
    <text evidence="7">Specifically dimethylates two adjacent adenosines (A1518 and A1519) in the loop of a conserved hairpin near the 3'-end of 16S rRNA in the 30S particle. May play a critical role in biogenesis of 30S subunits.</text>
</comment>
<dbReference type="EMBL" id="CP152276">
    <property type="protein sequence ID" value="XAE42631.1"/>
    <property type="molecule type" value="Genomic_DNA"/>
</dbReference>